<keyword evidence="7 10" id="KW-1133">Transmembrane helix</keyword>
<feature type="compositionally biased region" description="Low complexity" evidence="9">
    <location>
        <begin position="1731"/>
        <end position="1741"/>
    </location>
</feature>
<evidence type="ECO:0000256" key="5">
    <source>
        <dbReference type="ARBA" id="ARBA00022741"/>
    </source>
</evidence>
<feature type="region of interest" description="Disordered" evidence="9">
    <location>
        <begin position="2059"/>
        <end position="2081"/>
    </location>
</feature>
<evidence type="ECO:0000256" key="1">
    <source>
        <dbReference type="ARBA" id="ARBA00004141"/>
    </source>
</evidence>
<dbReference type="EMBL" id="RHLC01000006">
    <property type="protein sequence ID" value="TPP42620.1"/>
    <property type="molecule type" value="Genomic_DNA"/>
</dbReference>
<dbReference type="VEuPathDB" id="TriTrypDB:LdCL_310021400"/>
<evidence type="ECO:0000313" key="14">
    <source>
        <dbReference type="Proteomes" id="UP000318447"/>
    </source>
</evidence>
<feature type="transmembrane region" description="Helical" evidence="10">
    <location>
        <begin position="1232"/>
        <end position="1250"/>
    </location>
</feature>
<dbReference type="InterPro" id="IPR027417">
    <property type="entry name" value="P-loop_NTPase"/>
</dbReference>
<evidence type="ECO:0000256" key="9">
    <source>
        <dbReference type="SAM" id="MobiDB-lite"/>
    </source>
</evidence>
<dbReference type="InterPro" id="IPR017871">
    <property type="entry name" value="ABC_transporter-like_CS"/>
</dbReference>
<dbReference type="PANTHER" id="PTHR24223:SF273">
    <property type="entry name" value="MULTIDRUG RESISTANCE PROTEIN E"/>
    <property type="match status" value="1"/>
</dbReference>
<organism evidence="13 14">
    <name type="scientific">Leishmania donovani</name>
    <dbReference type="NCBI Taxonomy" id="5661"/>
    <lineage>
        <taxon>Eukaryota</taxon>
        <taxon>Discoba</taxon>
        <taxon>Euglenozoa</taxon>
        <taxon>Kinetoplastea</taxon>
        <taxon>Metakinetoplastina</taxon>
        <taxon>Trypanosomatida</taxon>
        <taxon>Trypanosomatidae</taxon>
        <taxon>Leishmaniinae</taxon>
        <taxon>Leishmania</taxon>
    </lineage>
</organism>
<dbReference type="PROSITE" id="PS50893">
    <property type="entry name" value="ABC_TRANSPORTER_2"/>
    <property type="match status" value="2"/>
</dbReference>
<feature type="transmembrane region" description="Helical" evidence="10">
    <location>
        <begin position="1132"/>
        <end position="1157"/>
    </location>
</feature>
<keyword evidence="3 10" id="KW-0812">Transmembrane</keyword>
<dbReference type="VEuPathDB" id="TriTrypDB:LDHU3_31.2360"/>
<feature type="transmembrane region" description="Helical" evidence="10">
    <location>
        <begin position="515"/>
        <end position="539"/>
    </location>
</feature>
<dbReference type="CDD" id="cd18580">
    <property type="entry name" value="ABC_6TM_ABCC_D2"/>
    <property type="match status" value="1"/>
</dbReference>
<feature type="domain" description="ABC transporter" evidence="11">
    <location>
        <begin position="1461"/>
        <end position="1712"/>
    </location>
</feature>
<evidence type="ECO:0000256" key="6">
    <source>
        <dbReference type="ARBA" id="ARBA00022840"/>
    </source>
</evidence>
<proteinExistence type="predicted"/>
<dbReference type="GO" id="GO:0016887">
    <property type="term" value="F:ATP hydrolysis activity"/>
    <property type="evidence" value="ECO:0007669"/>
    <property type="project" value="InterPro"/>
</dbReference>
<dbReference type="InterPro" id="IPR044726">
    <property type="entry name" value="ABCC_6TM_D2"/>
</dbReference>
<feature type="domain" description="ABC transmembrane type-1" evidence="12">
    <location>
        <begin position="1105"/>
        <end position="1380"/>
    </location>
</feature>
<dbReference type="InterPro" id="IPR036640">
    <property type="entry name" value="ABC1_TM_sf"/>
</dbReference>
<dbReference type="Pfam" id="PF00005">
    <property type="entry name" value="ABC_tran"/>
    <property type="match status" value="2"/>
</dbReference>
<dbReference type="PANTHER" id="PTHR24223">
    <property type="entry name" value="ATP-BINDING CASSETTE SUB-FAMILY C"/>
    <property type="match status" value="1"/>
</dbReference>
<dbReference type="FunFam" id="1.20.1560.10:FF:000082">
    <property type="entry name" value="ABC transporter, multidrug resistance associated protein"/>
    <property type="match status" value="1"/>
</dbReference>
<dbReference type="SUPFAM" id="SSF90123">
    <property type="entry name" value="ABC transporter transmembrane region"/>
    <property type="match status" value="2"/>
</dbReference>
<dbReference type="VEuPathDB" id="TriTrypDB:LdBPK_311450.1"/>
<accession>A0A504X927</accession>
<dbReference type="InterPro" id="IPR050173">
    <property type="entry name" value="ABC_transporter_C-like"/>
</dbReference>
<feature type="compositionally biased region" description="Polar residues" evidence="9">
    <location>
        <begin position="2610"/>
        <end position="2627"/>
    </location>
</feature>
<feature type="transmembrane region" description="Helical" evidence="10">
    <location>
        <begin position="545"/>
        <end position="565"/>
    </location>
</feature>
<dbReference type="Gene3D" id="3.40.50.300">
    <property type="entry name" value="P-loop containing nucleotide triphosphate hydrolases"/>
    <property type="match status" value="2"/>
</dbReference>
<dbReference type="GO" id="GO:0005524">
    <property type="term" value="F:ATP binding"/>
    <property type="evidence" value="ECO:0007669"/>
    <property type="project" value="UniProtKB-KW"/>
</dbReference>
<evidence type="ECO:0000256" key="3">
    <source>
        <dbReference type="ARBA" id="ARBA00022692"/>
    </source>
</evidence>
<dbReference type="VEuPathDB" id="TriTrypDB:LdBPK_311460.1"/>
<dbReference type="FunFam" id="1.20.1560.10:FF:000013">
    <property type="entry name" value="ABC transporter C family member 2"/>
    <property type="match status" value="1"/>
</dbReference>
<dbReference type="SUPFAM" id="SSF52540">
    <property type="entry name" value="P-loop containing nucleoside triphosphate hydrolases"/>
    <property type="match status" value="2"/>
</dbReference>
<feature type="region of interest" description="Disordered" evidence="9">
    <location>
        <begin position="2541"/>
        <end position="2570"/>
    </location>
</feature>
<feature type="domain" description="ABC transporter" evidence="11">
    <location>
        <begin position="704"/>
        <end position="934"/>
    </location>
</feature>
<feature type="compositionally biased region" description="Low complexity" evidence="9">
    <location>
        <begin position="1852"/>
        <end position="1870"/>
    </location>
</feature>
<dbReference type="VEuPathDB" id="TriTrypDB:LDHU3_31.2350"/>
<evidence type="ECO:0000259" key="11">
    <source>
        <dbReference type="PROSITE" id="PS50893"/>
    </source>
</evidence>
<evidence type="ECO:0000256" key="8">
    <source>
        <dbReference type="ARBA" id="ARBA00023136"/>
    </source>
</evidence>
<evidence type="ECO:0000256" key="4">
    <source>
        <dbReference type="ARBA" id="ARBA00022737"/>
    </source>
</evidence>
<sequence>MSSQRPEMPEGAASDSVYSFGEVNRRLWLLRSNSLPKGSACDDALVDWAAIRGLLEEAPEERSGVLSRYLLRWLNPYVMLAWRERLEEAYMPPPQRAHRAVCCGALLSRAFREEEVRGGRDAWRARVEAALPVQCGACDDPSGESEVIGGDYNGRWGGARVAAINELSRVRFRGEEGVHGRLRWVGYVRSSDTPHTLLCGVEWDADSALPPYRARVAGDVAEEVVHDGCVQGERLFYQVQDGRARCTCEYVQDLVPVSTIGIADTGCPRMPHAPSLLWALLRTFRSDLMAILPPSIAGMICEVSTPWLLQQFVLFLQSSKERAGARKGLLFFSILVIVKLVQPALMNKEMHRSRRVSSLFRTSTLALIFEKCLTISPDALSRPDMNTGRVLAMASSDVENIKEFPTRVMFLWMAPTMLTLYVAYLFVLVGPSALAAVLVFAALLPVQGGLTNAMGGAQENLSSCTDQRLRRTNELLSGIRVVKMMGWESKFVSAIEDNARADELRFRRRLQMRQVGLWACVFSTPTFMIAAVLTTYTLSGHKLDASVVFPLIAVVSAITFPVMMLPEAFTSLAKFIVSTGRVTQFLECDDSHIIVEHAERMLNSTGSGGAASGDAPLPSAASADLARVLVSVPAALPVYEPRHVGLRRVAQRILCAVLRRRVPVELQWRRAAASPAMGEGGRKPARVAVGNDDGGVAVAGGENGRGSDSGVALYAMVDRALLRDVRVSFPRAQLTVVVGATGSGKSVLLATLLGAFRFEGHVSVAKSVAYVPQQPWIMQETLEANITFFEGDRRGAAGGAAVDSNSGSAQACQLNADVALMARGLGTEIGERGINLSGGQKARVSLARAVYADRDVYLLDDPLSALDAHVGRRVMDEVVLRALSGKTRVLATHQLQVLPHADQVVVMREGCAVFAGSYAAYAASEWKAYVESEEAAAASKKSGCGGGDTVAECTEASSAWSSAVNVESCVGTREERDHARCGGADGRASKDGGEWGENDGSPLPRMHWQGSWASENSEAEGCNNRDSTVCKGVRLASRSKAAPRTAKGSSGLATGEDAADGGDLMTAEEKETGHTPWSVYRAYFEAGGGVPVAIQIVLRYFVSEALSTGSSVWLTLWSVNYFGSSLSTNEQLGVYLGLVFVVAITVSANDLFIFQFARRAACRLHAILLYTVSSATLTFFDRTPLGRIVNRFSRDVHVLDDELPANVIPFLGITGYVMTSLAVTLYTSPLSVVVVLLAVYAFVRLLKFYATVVREVRRRSSVGQSPLLSLLEEVVHGRATIAAYDKSHVLFAEALLRLDLVYSCTYVEKVMTLWLAIRIEYIASLAVIAVGLIGVVEKLVEASPALPEARVGLISLSLTMCLDLSWSLSALLDLAAAVEASMNSVQRVCHYIDHVPQEAALLEPRDAYVARAVAASGGSRRGGGESSRSASDIVVAAGGDDDEAAPARQGVAARSGAFGALRLEHVDLRYRPGLPLVLRDVCFAIAPGQKVGVVGRTGSGKSTLLLAFLRLVEVSGGRMLVCGRDARTYTLPALRRLFSMIPQDPVLFDGTVRSNVDPFGDATDEEVRAALVSVGFVGVGGSSATFPTASGLPSAASDSMPALDTVVQGGGSNFSVGQRQLLCLARALLKKGSAFILMDEATANVDAQLDQTVQRIVAEQFGAYTVVTIAHRLHTVAAYDVVLVMARGRVVEMGQPRALLERRDSVFYGMVAQSAAVADSREGLSREDAESAASGARSRGVSDGGAELGAAGREHRVEAARSVKSSEARFLHGSSAFTCCRALWVASKDILMGISPSREAQDQYLDELCYRKKKAWRADRRRKEVSLLPLTKKFMHFVQPDSATSLDSRTPSNSGSRNSNTDTSSSQTSRSSRRDYCPAQLCLDAAPASLPFVQQLYNAYREPGTQFYCRKESWGTLNALPRDLYYPTVESFYAATVSCYEGDMYETNEDMQRAYDQQKLACQLRAFGSMQKGAAPTRRQKKSTQGPQIRPTPCAICFEYPTSSIAPPPREGADAFSAANANRCGAPHGSVVFAPHCSFMVIGFVGLVPVRRQKTKASAESFLRPPAESAGDEGEGECTGTRDEPAEYELVAFISKSAGEQHLGRALFQAAFLYVDQCRRAGLPGNPPLPSTRFSCFLMDVPSLCFLREVRLRCAELQWTRRLARALRRIRIAAHHLAIEMNNAVASELCAFMAECFLKLDFHPSPTPPVFLFAGFVGDAGSAIVVDANAAFPSAAIHAAPLPSSASAEVQVLLQSRADSEGLPGHGGGSALCSGSCGGAKESSNGGTFGSAGPGAATVKLVCVVGTNQLTVGKVVYPHATVLERVVQVGTGAFVDADWAVAQDLSGQEMLATDFYDPDPEDARDYSVCVRPLEEPGPRLTAVASDVILSWSKNLYVQARVADTSNSHWVNSYPLDYYTATRLKVMPPPQTEDPAARPSSPSPLSTVAPAAPSRTQGGSDGRVRSSPLTASNVKALSRASPCGSNGGHAANGKDAADAGANPSASPEAATRAFYLWEFEHQGRFYTIGLVPNFARAVQRGRGNAVDRDASNLRNKNSNRERNAPTAAWASTGGDVITSAVDPMSETDISSAVSQHNENSRSYSDRSSRSGETYHTAGSSHSTISNLHLASGRRTVRQRRMLLSLGTGEAYENGIPVSSAIPPVSGSCHSRAMPDTASSIRNATNASIHSGGGGAGMTSKIFNASDEAAAALPMSSGGNGTLNYVGSAHESSAAFGSHPVSGDGVPPPHELQQLKRYVNTPYEHSRQQFQPAQALQRRLSDGVSRGLPPKSDARLFPQLQTGLDPDDDGIAGSDIPSLHGFGPGGYSDGLADYAVYEGLGEICISPADVLGPSRVLADNGKAGTQAALVTSNPGEFPMMPQPPVLRVAAHLQEVKDADGKTKLRWDWRSLHER</sequence>
<comment type="caution">
    <text evidence="13">The sequence shown here is derived from an EMBL/GenBank/DDBJ whole genome shotgun (WGS) entry which is preliminary data.</text>
</comment>
<evidence type="ECO:0000256" key="2">
    <source>
        <dbReference type="ARBA" id="ARBA00022448"/>
    </source>
</evidence>
<feature type="region of interest" description="Disordered" evidence="9">
    <location>
        <begin position="1971"/>
        <end position="1990"/>
    </location>
</feature>
<evidence type="ECO:0000313" key="13">
    <source>
        <dbReference type="EMBL" id="TPP42620.1"/>
    </source>
</evidence>
<feature type="region of interest" description="Disordered" evidence="9">
    <location>
        <begin position="975"/>
        <end position="1023"/>
    </location>
</feature>
<dbReference type="Pfam" id="PF00664">
    <property type="entry name" value="ABC_membrane"/>
    <property type="match status" value="2"/>
</dbReference>
<feature type="compositionally biased region" description="Low complexity" evidence="9">
    <location>
        <begin position="2436"/>
        <end position="2445"/>
    </location>
</feature>
<protein>
    <submittedName>
        <fullName evidence="13">ABC transporter family protein</fullName>
    </submittedName>
</protein>
<feature type="transmembrane region" description="Helical" evidence="10">
    <location>
        <begin position="1319"/>
        <end position="1336"/>
    </location>
</feature>
<feature type="transmembrane region" description="Helical" evidence="10">
    <location>
        <begin position="1163"/>
        <end position="1182"/>
    </location>
</feature>
<feature type="region of interest" description="Disordered" evidence="9">
    <location>
        <begin position="2588"/>
        <end position="2632"/>
    </location>
</feature>
<dbReference type="GO" id="GO:0140359">
    <property type="term" value="F:ABC-type transporter activity"/>
    <property type="evidence" value="ECO:0007669"/>
    <property type="project" value="InterPro"/>
</dbReference>
<dbReference type="CDD" id="cd18579">
    <property type="entry name" value="ABC_6TM_ABCC_D1"/>
    <property type="match status" value="1"/>
</dbReference>
<dbReference type="PROSITE" id="PS50929">
    <property type="entry name" value="ABC_TM1F"/>
    <property type="match status" value="2"/>
</dbReference>
<evidence type="ECO:0000256" key="7">
    <source>
        <dbReference type="ARBA" id="ARBA00022989"/>
    </source>
</evidence>
<dbReference type="CDD" id="cd03244">
    <property type="entry name" value="ABCC_MRP_domain2"/>
    <property type="match status" value="1"/>
</dbReference>
<feature type="region of interest" description="Disordered" evidence="9">
    <location>
        <begin position="2425"/>
        <end position="2504"/>
    </location>
</feature>
<feature type="compositionally biased region" description="Low complexity" evidence="9">
    <location>
        <begin position="2487"/>
        <end position="2501"/>
    </location>
</feature>
<dbReference type="InterPro" id="IPR011527">
    <property type="entry name" value="ABC1_TM_dom"/>
</dbReference>
<dbReference type="InterPro" id="IPR003439">
    <property type="entry name" value="ABC_transporter-like_ATP-bd"/>
</dbReference>
<dbReference type="VEuPathDB" id="TriTrypDB:LdCL_310021500"/>
<feature type="domain" description="ABC transmembrane type-1" evidence="12">
    <location>
        <begin position="295"/>
        <end position="574"/>
    </location>
</feature>
<feature type="compositionally biased region" description="Polar residues" evidence="9">
    <location>
        <begin position="1842"/>
        <end position="1851"/>
    </location>
</feature>
<feature type="region of interest" description="Disordered" evidence="9">
    <location>
        <begin position="1842"/>
        <end position="1872"/>
    </location>
</feature>
<comment type="subcellular location">
    <subcellularLocation>
        <location evidence="1">Membrane</location>
        <topology evidence="1">Multi-pass membrane protein</topology>
    </subcellularLocation>
</comment>
<dbReference type="CDD" id="cd03250">
    <property type="entry name" value="ABCC_MRP_domain1"/>
    <property type="match status" value="1"/>
</dbReference>
<dbReference type="Proteomes" id="UP000318447">
    <property type="component" value="Unassembled WGS sequence"/>
</dbReference>
<dbReference type="Gene3D" id="1.20.1560.10">
    <property type="entry name" value="ABC transporter type 1, transmembrane domain"/>
    <property type="match status" value="2"/>
</dbReference>
<evidence type="ECO:0000256" key="10">
    <source>
        <dbReference type="SAM" id="Phobius"/>
    </source>
</evidence>
<evidence type="ECO:0000259" key="12">
    <source>
        <dbReference type="PROSITE" id="PS50929"/>
    </source>
</evidence>
<keyword evidence="5" id="KW-0547">Nucleotide-binding</keyword>
<feature type="region of interest" description="Disordered" evidence="9">
    <location>
        <begin position="1722"/>
        <end position="1753"/>
    </location>
</feature>
<dbReference type="PROSITE" id="PS00211">
    <property type="entry name" value="ABC_TRANSPORTER_1"/>
    <property type="match status" value="2"/>
</dbReference>
<keyword evidence="4" id="KW-0677">Repeat</keyword>
<keyword evidence="6" id="KW-0067">ATP-binding</keyword>
<dbReference type="InterPro" id="IPR003593">
    <property type="entry name" value="AAA+_ATPase"/>
</dbReference>
<feature type="region of interest" description="Disordered" evidence="9">
    <location>
        <begin position="1041"/>
        <end position="1060"/>
    </location>
</feature>
<dbReference type="GO" id="GO:0016020">
    <property type="term" value="C:membrane"/>
    <property type="evidence" value="ECO:0007669"/>
    <property type="project" value="UniProtKB-SubCell"/>
</dbReference>
<dbReference type="InterPro" id="IPR044746">
    <property type="entry name" value="ABCC_6TM_D1"/>
</dbReference>
<gene>
    <name evidence="13" type="ORF">CGC21_11525</name>
</gene>
<name>A0A504X927_LEIDO</name>
<feature type="transmembrane region" description="Helical" evidence="10">
    <location>
        <begin position="421"/>
        <end position="444"/>
    </location>
</feature>
<dbReference type="SMART" id="SM00382">
    <property type="entry name" value="AAA"/>
    <property type="match status" value="2"/>
</dbReference>
<keyword evidence="8 10" id="KW-0472">Membrane</keyword>
<dbReference type="FunFam" id="3.40.50.300:FF:000630">
    <property type="entry name" value="ATP-binding cassette (ABC) transporter, putative"/>
    <property type="match status" value="1"/>
</dbReference>
<reference evidence="14" key="1">
    <citation type="submission" date="2019-02" db="EMBL/GenBank/DDBJ databases">
        <title>FDA dAtabase for Regulatory Grade micrObial Sequences (FDA-ARGOS): Supporting development and validation of Infectious Disease Dx tests.</title>
        <authorList>
            <person name="Duncan R."/>
            <person name="Fisher C."/>
            <person name="Tallon L."/>
            <person name="Sadzewicz L."/>
            <person name="Sengamalay N."/>
            <person name="Ott S."/>
            <person name="Godinez A."/>
            <person name="Nagaraj S."/>
            <person name="Vavikolanu K."/>
            <person name="Nadendla S."/>
            <person name="Aluvathingal J."/>
            <person name="Sichtig H."/>
        </authorList>
    </citation>
    <scope>NUCLEOTIDE SEQUENCE [LARGE SCALE GENOMIC DNA]</scope>
    <source>
        <strain evidence="14">FDAARGOS_361</strain>
    </source>
</reference>
<keyword evidence="2" id="KW-0813">Transport</keyword>